<reference evidence="3" key="1">
    <citation type="submission" date="2013-07" db="EMBL/GenBank/DDBJ databases">
        <title>The genome of Eucalyptus grandis.</title>
        <authorList>
            <person name="Schmutz J."/>
            <person name="Hayes R."/>
            <person name="Myburg A."/>
            <person name="Tuskan G."/>
            <person name="Grattapaglia D."/>
            <person name="Rokhsar D.S."/>
        </authorList>
    </citation>
    <scope>NUCLEOTIDE SEQUENCE</scope>
    <source>
        <tissue evidence="3">Leaf extractions</tissue>
    </source>
</reference>
<sequence length="68" mass="7835">MQIRSSLFIDLFLIITSHLLRFILFKILSTLEHSSQTLLYIFILKAIANLPMISAILLTFKKIHVFGS</sequence>
<organism evidence="3">
    <name type="scientific">Eucalyptus grandis</name>
    <name type="common">Flooded gum</name>
    <dbReference type="NCBI Taxonomy" id="71139"/>
    <lineage>
        <taxon>Eukaryota</taxon>
        <taxon>Viridiplantae</taxon>
        <taxon>Streptophyta</taxon>
        <taxon>Embryophyta</taxon>
        <taxon>Tracheophyta</taxon>
        <taxon>Spermatophyta</taxon>
        <taxon>Magnoliopsida</taxon>
        <taxon>eudicotyledons</taxon>
        <taxon>Gunneridae</taxon>
        <taxon>Pentapetalae</taxon>
        <taxon>rosids</taxon>
        <taxon>malvids</taxon>
        <taxon>Myrtales</taxon>
        <taxon>Myrtaceae</taxon>
        <taxon>Myrtoideae</taxon>
        <taxon>Eucalypteae</taxon>
        <taxon>Eucalyptus</taxon>
    </lineage>
</organism>
<protein>
    <submittedName>
        <fullName evidence="3">Uncharacterized protein</fullName>
    </submittedName>
</protein>
<dbReference type="Proteomes" id="UP000030711">
    <property type="component" value="Unassembled WGS sequence"/>
</dbReference>
<reference evidence="2" key="3">
    <citation type="submission" date="2023-04" db="EMBL/GenBank/DDBJ databases">
        <title>WGS assembly of Eucalyptus grandis.</title>
        <authorList>
            <person name="Myburg A."/>
            <person name="Grattapaglia D."/>
            <person name="Tuskan G."/>
            <person name="Hellsten U."/>
            <person name="Hayes R."/>
            <person name="Grimwood J."/>
            <person name="Jenkins J."/>
            <person name="Lindquist E."/>
            <person name="Tice H."/>
            <person name="Bauer D."/>
            <person name="Goodstein D."/>
            <person name="Dubchak I."/>
            <person name="Poliakov A."/>
            <person name="Mizrachi E."/>
            <person name="Kullan A."/>
            <person name="Hussey S."/>
            <person name="Pinard D."/>
            <person name="Van D."/>
            <person name="Singh P."/>
            <person name="Van J."/>
            <person name="Silva-Junior O."/>
            <person name="Togawa R."/>
            <person name="Pappas M."/>
            <person name="Faria D."/>
            <person name="Sansaloni C."/>
            <person name="Petroli C."/>
            <person name="Yang X."/>
            <person name="Ranjan P."/>
            <person name="Tschaplinski T."/>
            <person name="Ye C."/>
            <person name="Li T."/>
            <person name="Sterck L."/>
            <person name="Vanneste K."/>
            <person name="Murat F."/>
            <person name="Soler M."/>
            <person name="Clemente H."/>
            <person name="Saidi N."/>
            <person name="Cassan-Wang H."/>
            <person name="Dunand C."/>
            <person name="Hefer C."/>
            <person name="Bornberg-Bauer E."/>
            <person name="Kersting A."/>
            <person name="Vining K."/>
            <person name="Amarasinghe V."/>
            <person name="Ranik M."/>
            <person name="Naithani S."/>
            <person name="Elser J."/>
            <person name="Boyd A."/>
            <person name="Liston A."/>
            <person name="Spatafora J."/>
            <person name="Dharmwardhana P."/>
            <person name="Raja R."/>
            <person name="Sullivan C."/>
            <person name="Romanel E."/>
            <person name="Alves-Ferreira M."/>
            <person name="Kulheim C."/>
            <person name="Foley W."/>
            <person name="Carocha V."/>
            <person name="Paiva J."/>
            <person name="Kudrna D."/>
            <person name="Brommonschenkel S."/>
            <person name="Pasquali G."/>
            <person name="Byrne M."/>
            <person name="Rigault P."/>
            <person name="Tibbits J."/>
            <person name="Spokevicius A."/>
            <person name="Jones R."/>
            <person name="Steane D."/>
            <person name="Vaillancourt R."/>
            <person name="Potts B."/>
            <person name="Joubert F."/>
            <person name="Barry K."/>
            <person name="Pappas G."/>
            <person name="Strauss S."/>
            <person name="Jaiswal P."/>
            <person name="Grima-Pettenati J."/>
            <person name="Salse J."/>
            <person name="Van D."/>
            <person name="Rokhsar D."/>
            <person name="Schmutz J."/>
        </authorList>
    </citation>
    <scope>NUCLEOTIDE SEQUENCE</scope>
    <source>
        <tissue evidence="2">Leaf extractions</tissue>
    </source>
</reference>
<evidence type="ECO:0000313" key="2">
    <source>
        <dbReference type="EMBL" id="KAK2633166.1"/>
    </source>
</evidence>
<evidence type="ECO:0000256" key="1">
    <source>
        <dbReference type="SAM" id="Phobius"/>
    </source>
</evidence>
<feature type="transmembrane region" description="Helical" evidence="1">
    <location>
        <begin position="7"/>
        <end position="25"/>
    </location>
</feature>
<dbReference type="InParanoid" id="A0A058ZVB6"/>
<evidence type="ECO:0000313" key="4">
    <source>
        <dbReference type="Proteomes" id="UP000030711"/>
    </source>
</evidence>
<reference evidence="2" key="2">
    <citation type="journal article" date="2014" name="Nature">
        <title>The genome of Eucalyptus grandis.</title>
        <authorList>
            <person name="Myburg A.A."/>
            <person name="Grattapaglia D."/>
            <person name="Tuskan G.A."/>
            <person name="Hellsten U."/>
            <person name="Hayes R.D."/>
            <person name="Grimwood J."/>
            <person name="Jenkins J."/>
            <person name="Lindquist E."/>
            <person name="Tice H."/>
            <person name="Bauer D."/>
            <person name="Goodstein D.M."/>
            <person name="Dubchak I."/>
            <person name="Poliakov A."/>
            <person name="Mizrachi E."/>
            <person name="Kullan A.R."/>
            <person name="Hussey S.G."/>
            <person name="Pinard D."/>
            <person name="van der Merwe K."/>
            <person name="Singh P."/>
            <person name="van Jaarsveld I."/>
            <person name="Silva-Junior O.B."/>
            <person name="Togawa R.C."/>
            <person name="Pappas M.R."/>
            <person name="Faria D.A."/>
            <person name="Sansaloni C.P."/>
            <person name="Petroli C.D."/>
            <person name="Yang X."/>
            <person name="Ranjan P."/>
            <person name="Tschaplinski T.J."/>
            <person name="Ye C.Y."/>
            <person name="Li T."/>
            <person name="Sterck L."/>
            <person name="Vanneste K."/>
            <person name="Murat F."/>
            <person name="Soler M."/>
            <person name="Clemente H.S."/>
            <person name="Saidi N."/>
            <person name="Cassan-Wang H."/>
            <person name="Dunand C."/>
            <person name="Hefer C.A."/>
            <person name="Bornberg-Bauer E."/>
            <person name="Kersting A.R."/>
            <person name="Vining K."/>
            <person name="Amarasinghe V."/>
            <person name="Ranik M."/>
            <person name="Naithani S."/>
            <person name="Elser J."/>
            <person name="Boyd A.E."/>
            <person name="Liston A."/>
            <person name="Spatafora J.W."/>
            <person name="Dharmwardhana P."/>
            <person name="Raja R."/>
            <person name="Sullivan C."/>
            <person name="Romanel E."/>
            <person name="Alves-Ferreira M."/>
            <person name="Kulheim C."/>
            <person name="Foley W."/>
            <person name="Carocha V."/>
            <person name="Paiva J."/>
            <person name="Kudrna D."/>
            <person name="Brommonschenkel S.H."/>
            <person name="Pasquali G."/>
            <person name="Byrne M."/>
            <person name="Rigault P."/>
            <person name="Tibbits J."/>
            <person name="Spokevicius A."/>
            <person name="Jones R.C."/>
            <person name="Steane D.A."/>
            <person name="Vaillancourt R.E."/>
            <person name="Potts B.M."/>
            <person name="Joubert F."/>
            <person name="Barry K."/>
            <person name="Pappas G.J."/>
            <person name="Strauss S.H."/>
            <person name="Jaiswal P."/>
            <person name="Grima-Pettenati J."/>
            <person name="Salse J."/>
            <person name="Van de Peer Y."/>
            <person name="Rokhsar D.S."/>
            <person name="Schmutz J."/>
        </authorList>
    </citation>
    <scope>NUCLEOTIDE SEQUENCE</scope>
    <source>
        <tissue evidence="2">Leaf extractions</tissue>
    </source>
</reference>
<keyword evidence="1" id="KW-0472">Membrane</keyword>
<keyword evidence="1" id="KW-1133">Transmembrane helix</keyword>
<keyword evidence="1" id="KW-0812">Transmembrane</keyword>
<proteinExistence type="predicted"/>
<name>A0A058ZVB6_EUCGR</name>
<keyword evidence="4" id="KW-1185">Reference proteome</keyword>
<evidence type="ECO:0000313" key="3">
    <source>
        <dbReference type="EMBL" id="KCW45758.1"/>
    </source>
</evidence>
<reference evidence="2" key="4">
    <citation type="submission" date="2023-07" db="EMBL/GenBank/DDBJ databases">
        <authorList>
            <person name="Myburg A.A."/>
            <person name="Grattapaglia D."/>
            <person name="Tuskan G.A."/>
            <person name="Hellsten U."/>
            <person name="Hayes R.D."/>
            <person name="Grimwood J."/>
            <person name="Jenkins J."/>
            <person name="Lindquist E."/>
            <person name="Tice H."/>
            <person name="Bauer D."/>
            <person name="Goodstein D.M."/>
            <person name="Dubchak I."/>
            <person name="Poliakov A."/>
            <person name="Mizrachi E."/>
            <person name="Kullan A.R."/>
            <person name="Hussey S.G."/>
            <person name="Pinard D."/>
            <person name="Van D.M."/>
            <person name="Singh P."/>
            <person name="Van J.I."/>
            <person name="Silva-Junior O.B."/>
            <person name="Togawa R.C."/>
            <person name="Pappas M.R."/>
            <person name="Faria D.A."/>
            <person name="Sansaloni C.P."/>
            <person name="Petroli C.D."/>
            <person name="Yang X."/>
            <person name="Ranjan P."/>
            <person name="Tschaplinski T.J."/>
            <person name="Ye C.Y."/>
            <person name="Li T."/>
            <person name="Sterck L."/>
            <person name="Vanneste K."/>
            <person name="Murat F."/>
            <person name="Soler M."/>
            <person name="Clemente H.S."/>
            <person name="Saidi N."/>
            <person name="Cassan-Wang H."/>
            <person name="Dunand C."/>
            <person name="Hefer C.A."/>
            <person name="Bornberg-Bauer E."/>
            <person name="Kersting A.R."/>
            <person name="Vining K."/>
            <person name="Amarasinghe V."/>
            <person name="Ranik M."/>
            <person name="Naithani S."/>
            <person name="Elser J."/>
            <person name="Boyd A.E."/>
            <person name="Liston A."/>
            <person name="Spatafora J.W."/>
            <person name="Dharmwardhana P."/>
            <person name="Raja R."/>
            <person name="Sullivan C."/>
            <person name="Romanel E."/>
            <person name="Alves-Ferreira M."/>
            <person name="Kulheim C."/>
            <person name="Foley W."/>
            <person name="Carocha V."/>
            <person name="Paiva J."/>
            <person name="Kudrna D."/>
            <person name="Brommonschenkel S.H."/>
            <person name="Pasquali G."/>
            <person name="Byrne M."/>
            <person name="Rigault P."/>
            <person name="Tibbits J."/>
            <person name="Spokevicius A."/>
            <person name="Jones R.C."/>
            <person name="Steane D.A."/>
            <person name="Vaillancourt R.E."/>
            <person name="Potts B.M."/>
            <person name="Joubert F."/>
            <person name="Barry K."/>
            <person name="Pappas G.J."/>
            <person name="Strauss S.H."/>
            <person name="Jaiswal P."/>
            <person name="Grima-Pettenati J."/>
            <person name="Salse J."/>
            <person name="Van D.P."/>
            <person name="Rokhsar D.S."/>
            <person name="Schmutz J."/>
        </authorList>
    </citation>
    <scope>NUCLEOTIDE SEQUENCE</scope>
    <source>
        <tissue evidence="2">Leaf extractions</tissue>
    </source>
</reference>
<dbReference type="EMBL" id="KK198779">
    <property type="protein sequence ID" value="KCW45758.1"/>
    <property type="molecule type" value="Genomic_DNA"/>
</dbReference>
<gene>
    <name evidence="3" type="ORF">EUGRSUZ_L00421</name>
</gene>
<accession>A0A058ZVB6</accession>
<feature type="transmembrane region" description="Helical" evidence="1">
    <location>
        <begin position="37"/>
        <end position="60"/>
    </location>
</feature>
<dbReference type="Gramene" id="KCW45758">
    <property type="protein sequence ID" value="KCW45758"/>
    <property type="gene ID" value="EUGRSUZ_L00421"/>
</dbReference>
<dbReference type="EMBL" id="MU848269">
    <property type="protein sequence ID" value="KAK2633166.1"/>
    <property type="molecule type" value="Genomic_DNA"/>
</dbReference>
<dbReference type="AlphaFoldDB" id="A0A058ZVB6"/>